<sequence>MRLPFHALGGHRDRIWERFTEDREPSRSRETTRLCHIDESLWDALQDAAFRRSARIQLVAVYFEAAEQIALCANLKIPEPTTEAIATIKRNAAEYKKSLAKGRSARFRSDVLTGYKFTCALTDYRMNTDSEHLVEAAHIHKHSESGDNDPRNGLALTRDAHWMFDRGLWTVDCQDGVYVVRVAEGRFEDESPIGRSLMQHQGGLLYLPETQGLRPDPKRLSWHRSSVFVGLR</sequence>
<dbReference type="AlphaFoldDB" id="A0A2K8U9S9"/>
<dbReference type="Pfam" id="PF13391">
    <property type="entry name" value="HNH_2"/>
    <property type="match status" value="1"/>
</dbReference>
<proteinExistence type="predicted"/>
<dbReference type="KEGG" id="tsy:THSYN_16235"/>
<evidence type="ECO:0000313" key="3">
    <source>
        <dbReference type="Proteomes" id="UP000232638"/>
    </source>
</evidence>
<evidence type="ECO:0000259" key="1">
    <source>
        <dbReference type="Pfam" id="PF13391"/>
    </source>
</evidence>
<dbReference type="OrthoDB" id="529575at2"/>
<dbReference type="InterPro" id="IPR003615">
    <property type="entry name" value="HNH_nuc"/>
</dbReference>
<dbReference type="EMBL" id="CP020370">
    <property type="protein sequence ID" value="AUB82343.1"/>
    <property type="molecule type" value="Genomic_DNA"/>
</dbReference>
<accession>A0A2K8U9S9</accession>
<gene>
    <name evidence="2" type="ORF">THSYN_16235</name>
</gene>
<name>A0A2K8U9S9_9GAMM</name>
<reference evidence="2 3" key="1">
    <citation type="submission" date="2017-03" db="EMBL/GenBank/DDBJ databases">
        <title>Complete genome sequence of Candidatus 'Thiodictyon syntrophicum' sp. nov. strain Cad16T, a photolithoautotroph purple sulfur bacterium isolated from an alpine meromictic lake.</title>
        <authorList>
            <person name="Luedin S.M."/>
            <person name="Pothier J.F."/>
            <person name="Danza F."/>
            <person name="Storelli N."/>
            <person name="Wittwer M."/>
            <person name="Tonolla M."/>
        </authorList>
    </citation>
    <scope>NUCLEOTIDE SEQUENCE [LARGE SCALE GENOMIC DNA]</scope>
    <source>
        <strain evidence="2 3">Cad16T</strain>
    </source>
</reference>
<protein>
    <recommendedName>
        <fullName evidence="1">HNH nuclease domain-containing protein</fullName>
    </recommendedName>
</protein>
<evidence type="ECO:0000313" key="2">
    <source>
        <dbReference type="EMBL" id="AUB82343.1"/>
    </source>
</evidence>
<organism evidence="2 3">
    <name type="scientific">Candidatus Thiodictyon syntrophicum</name>
    <dbReference type="NCBI Taxonomy" id="1166950"/>
    <lineage>
        <taxon>Bacteria</taxon>
        <taxon>Pseudomonadati</taxon>
        <taxon>Pseudomonadota</taxon>
        <taxon>Gammaproteobacteria</taxon>
        <taxon>Chromatiales</taxon>
        <taxon>Chromatiaceae</taxon>
        <taxon>Thiodictyon</taxon>
    </lineage>
</organism>
<keyword evidence="3" id="KW-1185">Reference proteome</keyword>
<dbReference type="RefSeq" id="WP_100920077.1">
    <property type="nucleotide sequence ID" value="NZ_CP020370.1"/>
</dbReference>
<dbReference type="Proteomes" id="UP000232638">
    <property type="component" value="Chromosome"/>
</dbReference>
<feature type="domain" description="HNH nuclease" evidence="1">
    <location>
        <begin position="119"/>
        <end position="172"/>
    </location>
</feature>